<comment type="subcellular location">
    <subcellularLocation>
        <location evidence="2">Cell membrane</location>
        <topology evidence="2">Multi-pass membrane protein</topology>
    </subcellularLocation>
</comment>
<organism evidence="11 12">
    <name type="scientific">Coccidioides immitis RMSCC 3703</name>
    <dbReference type="NCBI Taxonomy" id="454286"/>
    <lineage>
        <taxon>Eukaryota</taxon>
        <taxon>Fungi</taxon>
        <taxon>Dikarya</taxon>
        <taxon>Ascomycota</taxon>
        <taxon>Pezizomycotina</taxon>
        <taxon>Eurotiomycetes</taxon>
        <taxon>Eurotiomycetidae</taxon>
        <taxon>Onygenales</taxon>
        <taxon>Onygenaceae</taxon>
        <taxon>Coccidioides</taxon>
    </lineage>
</organism>
<feature type="transmembrane region" description="Helical" evidence="10">
    <location>
        <begin position="179"/>
        <end position="200"/>
    </location>
</feature>
<accession>A0A0J8QWD7</accession>
<proteinExistence type="inferred from homology"/>
<feature type="region of interest" description="Disordered" evidence="9">
    <location>
        <begin position="14"/>
        <end position="42"/>
    </location>
</feature>
<evidence type="ECO:0000256" key="4">
    <source>
        <dbReference type="ARBA" id="ARBA00022692"/>
    </source>
</evidence>
<comment type="function">
    <text evidence="1">Fluoride channel required for the rapid expulsion of cytoplasmic fluoride.</text>
</comment>
<keyword evidence="5 10" id="KW-1133">Transmembrane helix</keyword>
<feature type="transmembrane region" description="Helical" evidence="10">
    <location>
        <begin position="291"/>
        <end position="310"/>
    </location>
</feature>
<evidence type="ECO:0000313" key="11">
    <source>
        <dbReference type="EMBL" id="KMU75638.1"/>
    </source>
</evidence>
<protein>
    <recommendedName>
        <fullName evidence="13">Chromosome condensation protein</fullName>
    </recommendedName>
</protein>
<comment type="catalytic activity">
    <reaction evidence="8">
        <text>fluoride(in) = fluoride(out)</text>
        <dbReference type="Rhea" id="RHEA:76159"/>
        <dbReference type="ChEBI" id="CHEBI:17051"/>
    </reaction>
    <physiologicalReaction direction="left-to-right" evidence="8">
        <dbReference type="Rhea" id="RHEA:76160"/>
    </physiologicalReaction>
</comment>
<keyword evidence="6 10" id="KW-0472">Membrane</keyword>
<dbReference type="OrthoDB" id="409792at2759"/>
<keyword evidence="4 10" id="KW-0812">Transmembrane</keyword>
<feature type="transmembrane region" description="Helical" evidence="10">
    <location>
        <begin position="53"/>
        <end position="81"/>
    </location>
</feature>
<feature type="transmembrane region" description="Helical" evidence="10">
    <location>
        <begin position="149"/>
        <end position="167"/>
    </location>
</feature>
<feature type="transmembrane region" description="Helical" evidence="10">
    <location>
        <begin position="101"/>
        <end position="128"/>
    </location>
</feature>
<dbReference type="Pfam" id="PF02537">
    <property type="entry name" value="CRCB"/>
    <property type="match status" value="1"/>
</dbReference>
<reference evidence="12" key="1">
    <citation type="journal article" date="2010" name="Genome Res.">
        <title>Population genomic sequencing of Coccidioides fungi reveals recent hybridization and transposon control.</title>
        <authorList>
            <person name="Neafsey D.E."/>
            <person name="Barker B.M."/>
            <person name="Sharpton T.J."/>
            <person name="Stajich J.E."/>
            <person name="Park D.J."/>
            <person name="Whiston E."/>
            <person name="Hung C.-Y."/>
            <person name="McMahan C."/>
            <person name="White J."/>
            <person name="Sykes S."/>
            <person name="Heiman D."/>
            <person name="Young S."/>
            <person name="Zeng Q."/>
            <person name="Abouelleil A."/>
            <person name="Aftuck L."/>
            <person name="Bessette D."/>
            <person name="Brown A."/>
            <person name="FitzGerald M."/>
            <person name="Lui A."/>
            <person name="Macdonald J.P."/>
            <person name="Priest M."/>
            <person name="Orbach M.J."/>
            <person name="Galgiani J.N."/>
            <person name="Kirkland T.N."/>
            <person name="Cole G.T."/>
            <person name="Birren B.W."/>
            <person name="Henn M.R."/>
            <person name="Taylor J.W."/>
            <person name="Rounsley S.D."/>
        </authorList>
    </citation>
    <scope>NUCLEOTIDE SEQUENCE [LARGE SCALE GENOMIC DNA]</scope>
    <source>
        <strain evidence="12">RMSCC 3703</strain>
    </source>
</reference>
<evidence type="ECO:0000256" key="5">
    <source>
        <dbReference type="ARBA" id="ARBA00022989"/>
    </source>
</evidence>
<dbReference type="AlphaFoldDB" id="A0A0J8QWD7"/>
<evidence type="ECO:0000256" key="2">
    <source>
        <dbReference type="ARBA" id="ARBA00004651"/>
    </source>
</evidence>
<feature type="compositionally biased region" description="Basic and acidic residues" evidence="9">
    <location>
        <begin position="14"/>
        <end position="25"/>
    </location>
</feature>
<gene>
    <name evidence="11" type="ORF">CISG_04812</name>
</gene>
<dbReference type="EMBL" id="DS268142">
    <property type="protein sequence ID" value="KMU75638.1"/>
    <property type="molecule type" value="Genomic_DNA"/>
</dbReference>
<keyword evidence="3" id="KW-1003">Cell membrane</keyword>
<dbReference type="GO" id="GO:1903425">
    <property type="term" value="F:fluoride transmembrane transporter activity"/>
    <property type="evidence" value="ECO:0007669"/>
    <property type="project" value="TreeGrafter"/>
</dbReference>
<name>A0A0J8QWD7_COCIT</name>
<evidence type="ECO:0000256" key="3">
    <source>
        <dbReference type="ARBA" id="ARBA00022475"/>
    </source>
</evidence>
<dbReference type="STRING" id="454286.A0A0J8QWD7"/>
<dbReference type="PANTHER" id="PTHR28259">
    <property type="entry name" value="FLUORIDE EXPORT PROTEIN 1-RELATED"/>
    <property type="match status" value="1"/>
</dbReference>
<evidence type="ECO:0008006" key="13">
    <source>
        <dbReference type="Google" id="ProtNLM"/>
    </source>
</evidence>
<sequence length="321" mass="34898">MGFFAEDRNIFREEWGQQQNTEKHGNGFSSEENQGGTSPENNLKLHKAVKKSIPLYVGLTTGFCGSFTSFSSFMGDVFLALSNDLPNPNTGSILPRNGGYGFMAVVAIILYTISLSLSSLGFGAHLAVALDHFTPTLPFIVTRRIIDRSMVVLGFGCWLGAVFLAIWPPDRHNGIDQNWRGRAVFATVFAPLGCLLRYYVSLFLNARIPAFPLGTFTVNMLGTMILGMCFDLKHAASVVAVPASTTAFSVGRLTGCQVLNGVLDGFCGCTTTVSTWIAELYSLELRHAYRYGLLTIGLALSFLVVIMGSMRWTVGFAVPVC</sequence>
<evidence type="ECO:0000256" key="7">
    <source>
        <dbReference type="ARBA" id="ARBA00035120"/>
    </source>
</evidence>
<feature type="compositionally biased region" description="Polar residues" evidence="9">
    <location>
        <begin position="27"/>
        <end position="41"/>
    </location>
</feature>
<evidence type="ECO:0000256" key="6">
    <source>
        <dbReference type="ARBA" id="ARBA00023136"/>
    </source>
</evidence>
<evidence type="ECO:0000256" key="10">
    <source>
        <dbReference type="SAM" id="Phobius"/>
    </source>
</evidence>
<dbReference type="Proteomes" id="UP000054559">
    <property type="component" value="Unassembled WGS sequence"/>
</dbReference>
<evidence type="ECO:0000256" key="1">
    <source>
        <dbReference type="ARBA" id="ARBA00002598"/>
    </source>
</evidence>
<evidence type="ECO:0000256" key="9">
    <source>
        <dbReference type="SAM" id="MobiDB-lite"/>
    </source>
</evidence>
<dbReference type="PANTHER" id="PTHR28259:SF1">
    <property type="entry name" value="FLUORIDE EXPORT PROTEIN 1-RELATED"/>
    <property type="match status" value="1"/>
</dbReference>
<dbReference type="GO" id="GO:0005886">
    <property type="term" value="C:plasma membrane"/>
    <property type="evidence" value="ECO:0007669"/>
    <property type="project" value="UniProtKB-SubCell"/>
</dbReference>
<evidence type="ECO:0000313" key="12">
    <source>
        <dbReference type="Proteomes" id="UP000054559"/>
    </source>
</evidence>
<dbReference type="InterPro" id="IPR003691">
    <property type="entry name" value="FluC"/>
</dbReference>
<evidence type="ECO:0000256" key="8">
    <source>
        <dbReference type="ARBA" id="ARBA00035585"/>
    </source>
</evidence>
<comment type="similarity">
    <text evidence="7">Belongs to the fluoride channel Fluc/FEX (TC 1.A.43) family.</text>
</comment>